<proteinExistence type="predicted"/>
<evidence type="ECO:0000313" key="2">
    <source>
        <dbReference type="Proteomes" id="UP000178912"/>
    </source>
</evidence>
<dbReference type="AlphaFoldDB" id="A0A1E1KBV8"/>
<gene>
    <name evidence="1" type="ORF">RAG0_04240</name>
</gene>
<dbReference type="Proteomes" id="UP000178912">
    <property type="component" value="Unassembled WGS sequence"/>
</dbReference>
<protein>
    <submittedName>
        <fullName evidence="1">Uncharacterized protein</fullName>
    </submittedName>
</protein>
<keyword evidence="2" id="KW-1185">Reference proteome</keyword>
<accession>A0A1E1KBV8</accession>
<organism evidence="1 2">
    <name type="scientific">Rhynchosporium agropyri</name>
    <dbReference type="NCBI Taxonomy" id="914238"/>
    <lineage>
        <taxon>Eukaryota</taxon>
        <taxon>Fungi</taxon>
        <taxon>Dikarya</taxon>
        <taxon>Ascomycota</taxon>
        <taxon>Pezizomycotina</taxon>
        <taxon>Leotiomycetes</taxon>
        <taxon>Helotiales</taxon>
        <taxon>Ploettnerulaceae</taxon>
        <taxon>Rhynchosporium</taxon>
    </lineage>
</organism>
<dbReference type="OrthoDB" id="3432594at2759"/>
<evidence type="ECO:0000313" key="1">
    <source>
        <dbReference type="EMBL" id="CZS94184.1"/>
    </source>
</evidence>
<reference evidence="2" key="1">
    <citation type="submission" date="2016-03" db="EMBL/GenBank/DDBJ databases">
        <authorList>
            <person name="Guldener U."/>
        </authorList>
    </citation>
    <scope>NUCLEOTIDE SEQUENCE [LARGE SCALE GENOMIC DNA]</scope>
    <source>
        <strain evidence="2">04CH-RAC-A.6.1</strain>
    </source>
</reference>
<dbReference type="CDD" id="cd09272">
    <property type="entry name" value="RNase_HI_RT_Ty1"/>
    <property type="match status" value="1"/>
</dbReference>
<dbReference type="PANTHER" id="PTHR11439:SF483">
    <property type="entry name" value="PEPTIDE SYNTHASE GLIP-LIKE, PUTATIVE (AFU_ORTHOLOGUE AFUA_3G12920)-RELATED"/>
    <property type="match status" value="1"/>
</dbReference>
<name>A0A1E1KBV8_9HELO</name>
<dbReference type="EMBL" id="FJUX01000017">
    <property type="protein sequence ID" value="CZS94184.1"/>
    <property type="molecule type" value="Genomic_DNA"/>
</dbReference>
<sequence>MPTGQVIRSTGKAGSVVMFYGGPISWASKKQRSVATSSCESEYMALAACAKQGDNQGAIALTKNAYLNERSKHIDIAYHFVRDLAERGRLKVDYIPTDEMVADGMTKPLDRVAFEKFKRQMGLVEEGRKAA</sequence>
<dbReference type="PANTHER" id="PTHR11439">
    <property type="entry name" value="GAG-POL-RELATED RETROTRANSPOSON"/>
    <property type="match status" value="1"/>
</dbReference>